<reference evidence="1 2" key="1">
    <citation type="journal article" date="2017" name="Nature">
        <title>The Apostasia genome and the evolution of orchids.</title>
        <authorList>
            <person name="Zhang G.Q."/>
            <person name="Liu K.W."/>
            <person name="Li Z."/>
            <person name="Lohaus R."/>
            <person name="Hsiao Y.Y."/>
            <person name="Niu S.C."/>
            <person name="Wang J.Y."/>
            <person name="Lin Y.C."/>
            <person name="Xu Q."/>
            <person name="Chen L.J."/>
            <person name="Yoshida K."/>
            <person name="Fujiwara S."/>
            <person name="Wang Z.W."/>
            <person name="Zhang Y.Q."/>
            <person name="Mitsuda N."/>
            <person name="Wang M."/>
            <person name="Liu G.H."/>
            <person name="Pecoraro L."/>
            <person name="Huang H.X."/>
            <person name="Xiao X.J."/>
            <person name="Lin M."/>
            <person name="Wu X.Y."/>
            <person name="Wu W.L."/>
            <person name="Chen Y.Y."/>
            <person name="Chang S.B."/>
            <person name="Sakamoto S."/>
            <person name="Ohme-Takagi M."/>
            <person name="Yagi M."/>
            <person name="Zeng S.J."/>
            <person name="Shen C.Y."/>
            <person name="Yeh C.M."/>
            <person name="Luo Y.B."/>
            <person name="Tsai W.C."/>
            <person name="Van de Peer Y."/>
            <person name="Liu Z.J."/>
        </authorList>
    </citation>
    <scope>NUCLEOTIDE SEQUENCE [LARGE SCALE GENOMIC DNA]</scope>
    <source>
        <strain evidence="2">cv. Shenzhen</strain>
        <tissue evidence="1">Stem</tissue>
    </source>
</reference>
<dbReference type="EMBL" id="KZ451896">
    <property type="protein sequence ID" value="PKA65081.1"/>
    <property type="molecule type" value="Genomic_DNA"/>
</dbReference>
<sequence>MADCYEIEDFSNWASTSLQRLDSSPSFLLELLFAFPVAAAPRVPKNPALSTAATWVLYSSLLCSGLLGLLQTATFNVVATISSAEGLADFSVLVDQLQDVKDSISASTDCTFYSGTSDKDTASGDEDLCFSVLVCLA</sequence>
<name>A0A2I0BBD0_9ASPA</name>
<accession>A0A2I0BBD0</accession>
<keyword evidence="2" id="KW-1185">Reference proteome</keyword>
<dbReference type="AlphaFoldDB" id="A0A2I0BBD0"/>
<organism evidence="1 2">
    <name type="scientific">Apostasia shenzhenica</name>
    <dbReference type="NCBI Taxonomy" id="1088818"/>
    <lineage>
        <taxon>Eukaryota</taxon>
        <taxon>Viridiplantae</taxon>
        <taxon>Streptophyta</taxon>
        <taxon>Embryophyta</taxon>
        <taxon>Tracheophyta</taxon>
        <taxon>Spermatophyta</taxon>
        <taxon>Magnoliopsida</taxon>
        <taxon>Liliopsida</taxon>
        <taxon>Asparagales</taxon>
        <taxon>Orchidaceae</taxon>
        <taxon>Apostasioideae</taxon>
        <taxon>Apostasia</taxon>
    </lineage>
</organism>
<evidence type="ECO:0000313" key="2">
    <source>
        <dbReference type="Proteomes" id="UP000236161"/>
    </source>
</evidence>
<gene>
    <name evidence="1" type="ORF">AXF42_Ash013202</name>
</gene>
<evidence type="ECO:0000313" key="1">
    <source>
        <dbReference type="EMBL" id="PKA65081.1"/>
    </source>
</evidence>
<dbReference type="Proteomes" id="UP000236161">
    <property type="component" value="Unassembled WGS sequence"/>
</dbReference>
<proteinExistence type="predicted"/>
<protein>
    <submittedName>
        <fullName evidence="1">Uncharacterized protein</fullName>
    </submittedName>
</protein>